<dbReference type="InterPro" id="IPR001279">
    <property type="entry name" value="Metallo-B-lactamas"/>
</dbReference>
<keyword evidence="2" id="KW-0472">Membrane</keyword>
<gene>
    <name evidence="4" type="ORF">ABS30_10575</name>
</gene>
<sequence>NEQLHRALGLGAFSVMCTAVFFVAGFAAIQLESVQDWMLLRIFSSTTVDSGALAEPDALSASVCGSRSPLPDPNRAEACVLVEAGERLFVVDVGDGSVARLRQWTTPFNKIEAVLLTHLHSDHISDLGDMHLATWVLQDRVAKLPVYGPVGVEQVTAGFEMAFGIDYGLRNAHHGDSIAPLNVAGYDPRPIDNEALTLIDDGDLKVSAFLVDHPPIVPAYGYRFDYKGRSLVISGDTNKSQAMVDNSRGVDVLFHEAQSNGMLDIMIAASQAISENKRAQLFEDIQTYHTTPVEAAEVANEAGVKHLVFYHLTPSPRNSVMADRLLRGVKDVRPDNWTLSVDGTKVTLPIGSDEIVIGMH</sequence>
<reference evidence="4 5" key="1">
    <citation type="submission" date="2015-10" db="EMBL/GenBank/DDBJ databases">
        <title>Metagenome-Assembled Genomes uncover a global brackish microbiome.</title>
        <authorList>
            <person name="Hugerth L.W."/>
            <person name="Larsson J."/>
            <person name="Alneberg J."/>
            <person name="Lindh M.V."/>
            <person name="Legrand C."/>
            <person name="Pinhassi J."/>
            <person name="Andersson A.F."/>
        </authorList>
    </citation>
    <scope>NUCLEOTIDE SEQUENCE [LARGE SCALE GENOMIC DNA]</scope>
    <source>
        <strain evidence="4">BACL3 MAG-120924-bin41</strain>
    </source>
</reference>
<dbReference type="CDD" id="cd07719">
    <property type="entry name" value="arylsulfatase_AtsA-like_MBL-fold"/>
    <property type="match status" value="1"/>
</dbReference>
<keyword evidence="2" id="KW-0812">Transmembrane</keyword>
<dbReference type="EMBL" id="LIDJ01000512">
    <property type="protein sequence ID" value="KRP25781.1"/>
    <property type="molecule type" value="Genomic_DNA"/>
</dbReference>
<feature type="transmembrane region" description="Helical" evidence="2">
    <location>
        <begin position="7"/>
        <end position="29"/>
    </location>
</feature>
<evidence type="ECO:0000313" key="4">
    <source>
        <dbReference type="EMBL" id="KRP25781.1"/>
    </source>
</evidence>
<evidence type="ECO:0000313" key="5">
    <source>
        <dbReference type="Proteomes" id="UP000052138"/>
    </source>
</evidence>
<dbReference type="Pfam" id="PF12706">
    <property type="entry name" value="Lactamase_B_2"/>
    <property type="match status" value="1"/>
</dbReference>
<evidence type="ECO:0000256" key="1">
    <source>
        <dbReference type="ARBA" id="ARBA00022801"/>
    </source>
</evidence>
<dbReference type="AlphaFoldDB" id="A0A0R2WPN1"/>
<dbReference type="Gene3D" id="3.60.15.10">
    <property type="entry name" value="Ribonuclease Z/Hydroxyacylglutathione hydrolase-like"/>
    <property type="match status" value="1"/>
</dbReference>
<dbReference type="SMART" id="SM00849">
    <property type="entry name" value="Lactamase_B"/>
    <property type="match status" value="1"/>
</dbReference>
<feature type="domain" description="Metallo-beta-lactamase" evidence="3">
    <location>
        <begin position="76"/>
        <end position="289"/>
    </location>
</feature>
<evidence type="ECO:0000256" key="2">
    <source>
        <dbReference type="SAM" id="Phobius"/>
    </source>
</evidence>
<accession>A0A0R2WPN1</accession>
<keyword evidence="1" id="KW-0378">Hydrolase</keyword>
<protein>
    <recommendedName>
        <fullName evidence="3">Metallo-beta-lactamase domain-containing protein</fullName>
    </recommendedName>
</protein>
<organism evidence="4 5">
    <name type="scientific">OM182 bacterium BACL3 MAG-120924-bin41</name>
    <dbReference type="NCBI Taxonomy" id="1655632"/>
    <lineage>
        <taxon>Bacteria</taxon>
        <taxon>Pseudomonadati</taxon>
        <taxon>Pseudomonadota</taxon>
        <taxon>Gammaproteobacteria</taxon>
        <taxon>OMG group</taxon>
        <taxon>OM182 clade</taxon>
    </lineage>
</organism>
<dbReference type="PANTHER" id="PTHR46018">
    <property type="entry name" value="ZINC PHOSPHODIESTERASE ELAC PROTEIN 1"/>
    <property type="match status" value="1"/>
</dbReference>
<keyword evidence="2" id="KW-1133">Transmembrane helix</keyword>
<dbReference type="Proteomes" id="UP000052138">
    <property type="component" value="Unassembled WGS sequence"/>
</dbReference>
<feature type="non-terminal residue" evidence="4">
    <location>
        <position position="1"/>
    </location>
</feature>
<dbReference type="SUPFAM" id="SSF56281">
    <property type="entry name" value="Metallo-hydrolase/oxidoreductase"/>
    <property type="match status" value="1"/>
</dbReference>
<evidence type="ECO:0000259" key="3">
    <source>
        <dbReference type="SMART" id="SM00849"/>
    </source>
</evidence>
<dbReference type="InterPro" id="IPR036866">
    <property type="entry name" value="RibonucZ/Hydroxyglut_hydro"/>
</dbReference>
<proteinExistence type="predicted"/>
<comment type="caution">
    <text evidence="4">The sequence shown here is derived from an EMBL/GenBank/DDBJ whole genome shotgun (WGS) entry which is preliminary data.</text>
</comment>
<dbReference type="PANTHER" id="PTHR46018:SF2">
    <property type="entry name" value="ZINC PHOSPHODIESTERASE ELAC PROTEIN 1"/>
    <property type="match status" value="1"/>
</dbReference>
<name>A0A0R2WPN1_9GAMM</name>
<dbReference type="InterPro" id="IPR044094">
    <property type="entry name" value="AtsA-like_MBL-fold"/>
</dbReference>
<dbReference type="GO" id="GO:0042781">
    <property type="term" value="F:3'-tRNA processing endoribonuclease activity"/>
    <property type="evidence" value="ECO:0007669"/>
    <property type="project" value="TreeGrafter"/>
</dbReference>